<name>A0A382MEI4_9ZZZZ</name>
<dbReference type="EMBL" id="UINC01093128">
    <property type="protein sequence ID" value="SVC47299.1"/>
    <property type="molecule type" value="Genomic_DNA"/>
</dbReference>
<evidence type="ECO:0000313" key="1">
    <source>
        <dbReference type="EMBL" id="SVC47299.1"/>
    </source>
</evidence>
<feature type="non-terminal residue" evidence="1">
    <location>
        <position position="1"/>
    </location>
</feature>
<protein>
    <submittedName>
        <fullName evidence="1">Uncharacterized protein</fullName>
    </submittedName>
</protein>
<organism evidence="1">
    <name type="scientific">marine metagenome</name>
    <dbReference type="NCBI Taxonomy" id="408172"/>
    <lineage>
        <taxon>unclassified sequences</taxon>
        <taxon>metagenomes</taxon>
        <taxon>ecological metagenomes</taxon>
    </lineage>
</organism>
<accession>A0A382MEI4</accession>
<gene>
    <name evidence="1" type="ORF">METZ01_LOCUS300153</name>
</gene>
<reference evidence="1" key="1">
    <citation type="submission" date="2018-05" db="EMBL/GenBank/DDBJ databases">
        <authorList>
            <person name="Lanie J.A."/>
            <person name="Ng W.-L."/>
            <person name="Kazmierczak K.M."/>
            <person name="Andrzejewski T.M."/>
            <person name="Davidsen T.M."/>
            <person name="Wayne K.J."/>
            <person name="Tettelin H."/>
            <person name="Glass J.I."/>
            <person name="Rusch D."/>
            <person name="Podicherti R."/>
            <person name="Tsui H.-C.T."/>
            <person name="Winkler M.E."/>
        </authorList>
    </citation>
    <scope>NUCLEOTIDE SEQUENCE</scope>
</reference>
<proteinExistence type="predicted"/>
<dbReference type="AlphaFoldDB" id="A0A382MEI4"/>
<sequence>YLFQDKKDFDPKKSYFAPKRKREAFRKQNPKLAATANIAGTIANPVSARIGKYMGQAKSLPRAMGRGATGGSMIGAAESAGQIDLSKKQFRDRPYRAIAGETSKGAMFGGAMGAGFPPIVSAGKGAINLVGDLIKSQRSGVPFFKYRQQDKAMRKVVEALNEDGLSVDEALKKIEELGPEGALLDAGENSRMLAYAVRGRGGEGTPIITKKVMERQQGTRDIDENLIGGQTGRLLAGMKKLVPENLYAEKEALRRSQEAERMYAQAYKANQYMGGSDEPFDKVIDRIMKIDDVQTAMKQGTKTLQNEMKNLSRVDPELTKLAGEQGIKTGAGVGRGFKLEFLDKVKRTLYDMAEKERDSVTGKITDYGKSLHGLRAKLTKAMDDA</sequence>
<feature type="non-terminal residue" evidence="1">
    <location>
        <position position="385"/>
    </location>
</feature>